<dbReference type="EMBL" id="JAWQEV010000002">
    <property type="protein sequence ID" value="MDW4572491.1"/>
    <property type="molecule type" value="Genomic_DNA"/>
</dbReference>
<gene>
    <name evidence="3" type="ORF">R8Z58_06815</name>
</gene>
<proteinExistence type="predicted"/>
<keyword evidence="2" id="KW-0472">Membrane</keyword>
<sequence length="203" mass="20782">MIRRARLIAVALTVVCGALGVISSTQTWLVVVLQDGAHHALEVPGASAVPVLAPLSLAVLALGAALSIVGIVLRYVFGGLSLVIAAVLAWLTARVVFEHPVSAVAAVVTESTGITGESSVAKLVASIDATAWPAITLAVWGVLALAGIFVLATSHAWSRTGRRYRTDAPGRASAPAGSRPHDAAGSRAIDDWDDLSRGQDPTA</sequence>
<name>A0ABU4GZI3_9MICO</name>
<feature type="compositionally biased region" description="Basic and acidic residues" evidence="1">
    <location>
        <begin position="179"/>
        <end position="197"/>
    </location>
</feature>
<feature type="transmembrane region" description="Helical" evidence="2">
    <location>
        <begin position="48"/>
        <end position="68"/>
    </location>
</feature>
<evidence type="ECO:0000256" key="1">
    <source>
        <dbReference type="SAM" id="MobiDB-lite"/>
    </source>
</evidence>
<accession>A0ABU4GZI3</accession>
<protein>
    <submittedName>
        <fullName evidence="3">Trp biosynthesis-associated membrane protein</fullName>
    </submittedName>
</protein>
<dbReference type="RefSeq" id="WP_318353024.1">
    <property type="nucleotide sequence ID" value="NZ_JAWQEV010000002.1"/>
</dbReference>
<organism evidence="3 4">
    <name type="scientific">Microbacterium arthrosphaerae</name>
    <dbReference type="NCBI Taxonomy" id="792652"/>
    <lineage>
        <taxon>Bacteria</taxon>
        <taxon>Bacillati</taxon>
        <taxon>Actinomycetota</taxon>
        <taxon>Actinomycetes</taxon>
        <taxon>Micrococcales</taxon>
        <taxon>Microbacteriaceae</taxon>
        <taxon>Microbacterium</taxon>
    </lineage>
</organism>
<reference evidence="3 4" key="1">
    <citation type="submission" date="2023-11" db="EMBL/GenBank/DDBJ databases">
        <title>Draft genome sequence of Microbacterium arthrosphaerae JCM 30492.</title>
        <authorList>
            <person name="Zhang G."/>
            <person name="Ding Y."/>
        </authorList>
    </citation>
    <scope>NUCLEOTIDE SEQUENCE [LARGE SCALE GENOMIC DNA]</scope>
    <source>
        <strain evidence="3 4">JCM 30492</strain>
    </source>
</reference>
<dbReference type="InterPro" id="IPR019051">
    <property type="entry name" value="Trp_biosyn_TM_oprn/chp"/>
</dbReference>
<evidence type="ECO:0000256" key="2">
    <source>
        <dbReference type="SAM" id="Phobius"/>
    </source>
</evidence>
<keyword evidence="4" id="KW-1185">Reference proteome</keyword>
<evidence type="ECO:0000313" key="3">
    <source>
        <dbReference type="EMBL" id="MDW4572491.1"/>
    </source>
</evidence>
<feature type="transmembrane region" description="Helical" evidence="2">
    <location>
        <begin position="75"/>
        <end position="93"/>
    </location>
</feature>
<feature type="region of interest" description="Disordered" evidence="1">
    <location>
        <begin position="164"/>
        <end position="203"/>
    </location>
</feature>
<evidence type="ECO:0000313" key="4">
    <source>
        <dbReference type="Proteomes" id="UP001283109"/>
    </source>
</evidence>
<dbReference type="Pfam" id="PF09534">
    <property type="entry name" value="Trp_oprn_chp"/>
    <property type="match status" value="1"/>
</dbReference>
<keyword evidence="2" id="KW-0812">Transmembrane</keyword>
<feature type="transmembrane region" description="Helical" evidence="2">
    <location>
        <begin position="131"/>
        <end position="153"/>
    </location>
</feature>
<dbReference type="Proteomes" id="UP001283109">
    <property type="component" value="Unassembled WGS sequence"/>
</dbReference>
<comment type="caution">
    <text evidence="3">The sequence shown here is derived from an EMBL/GenBank/DDBJ whole genome shotgun (WGS) entry which is preliminary data.</text>
</comment>
<keyword evidence="2" id="KW-1133">Transmembrane helix</keyword>